<proteinExistence type="predicted"/>
<dbReference type="RefSeq" id="WP_004423466.1">
    <property type="nucleotide sequence ID" value="NZ_JBPQFX010000001.1"/>
</dbReference>
<evidence type="ECO:0000313" key="2">
    <source>
        <dbReference type="Proteomes" id="UP000254084"/>
    </source>
</evidence>
<accession>A0A061D099</accession>
<dbReference type="EMBL" id="UGUW01000004">
    <property type="protein sequence ID" value="SUD61299.1"/>
    <property type="molecule type" value="Genomic_DNA"/>
</dbReference>
<reference evidence="1 2" key="1">
    <citation type="submission" date="2018-06" db="EMBL/GenBank/DDBJ databases">
        <authorList>
            <consortium name="Pathogen Informatics"/>
            <person name="Doyle S."/>
        </authorList>
    </citation>
    <scope>NUCLEOTIDE SEQUENCE [LARGE SCALE GENOMIC DNA]</scope>
    <source>
        <strain evidence="1 2">NCTC10860</strain>
    </source>
</reference>
<dbReference type="AlphaFoldDB" id="A0A061D099"/>
<organism evidence="1 2">
    <name type="scientific">Ectopseudomonas oleovorans</name>
    <name type="common">Pseudomonas oleovorans</name>
    <dbReference type="NCBI Taxonomy" id="301"/>
    <lineage>
        <taxon>Bacteria</taxon>
        <taxon>Pseudomonadati</taxon>
        <taxon>Pseudomonadota</taxon>
        <taxon>Gammaproteobacteria</taxon>
        <taxon>Pseudomonadales</taxon>
        <taxon>Pseudomonadaceae</taxon>
        <taxon>Ectopseudomonas</taxon>
    </lineage>
</organism>
<gene>
    <name evidence="1" type="ORF">NCTC10860_03681</name>
</gene>
<evidence type="ECO:0000313" key="1">
    <source>
        <dbReference type="EMBL" id="SUD61299.1"/>
    </source>
</evidence>
<name>A0A061D099_ECTOL</name>
<dbReference type="GO" id="GO:0016787">
    <property type="term" value="F:hydrolase activity"/>
    <property type="evidence" value="ECO:0007669"/>
    <property type="project" value="UniProtKB-KW"/>
</dbReference>
<dbReference type="Proteomes" id="UP000254084">
    <property type="component" value="Unassembled WGS sequence"/>
</dbReference>
<keyword evidence="1" id="KW-0378">Hydrolase</keyword>
<protein>
    <submittedName>
        <fullName evidence="1">Metal dependent phosphohydrolase</fullName>
    </submittedName>
</protein>
<sequence length="47" mass="5331">MDQAHRCDLASDLLKRMPDWPAAMEIIMQHQEHADALATPKACEKGR</sequence>